<dbReference type="EMBL" id="JAULSV010000007">
    <property type="protein sequence ID" value="KAK0639199.1"/>
    <property type="molecule type" value="Genomic_DNA"/>
</dbReference>
<dbReference type="Proteomes" id="UP001174936">
    <property type="component" value="Unassembled WGS sequence"/>
</dbReference>
<accession>A0AA40CJA0</accession>
<organism evidence="1 2">
    <name type="scientific">Cercophora newfieldiana</name>
    <dbReference type="NCBI Taxonomy" id="92897"/>
    <lineage>
        <taxon>Eukaryota</taxon>
        <taxon>Fungi</taxon>
        <taxon>Dikarya</taxon>
        <taxon>Ascomycota</taxon>
        <taxon>Pezizomycotina</taxon>
        <taxon>Sordariomycetes</taxon>
        <taxon>Sordariomycetidae</taxon>
        <taxon>Sordariales</taxon>
        <taxon>Lasiosphaeriaceae</taxon>
        <taxon>Cercophora</taxon>
    </lineage>
</organism>
<protein>
    <submittedName>
        <fullName evidence="1">Uncharacterized protein</fullName>
    </submittedName>
</protein>
<keyword evidence="2" id="KW-1185">Reference proteome</keyword>
<comment type="caution">
    <text evidence="1">The sequence shown here is derived from an EMBL/GenBank/DDBJ whole genome shotgun (WGS) entry which is preliminary data.</text>
</comment>
<dbReference type="AlphaFoldDB" id="A0AA40CJA0"/>
<evidence type="ECO:0000313" key="2">
    <source>
        <dbReference type="Proteomes" id="UP001174936"/>
    </source>
</evidence>
<reference evidence="1" key="1">
    <citation type="submission" date="2023-06" db="EMBL/GenBank/DDBJ databases">
        <title>Genome-scale phylogeny and comparative genomics of the fungal order Sordariales.</title>
        <authorList>
            <consortium name="Lawrence Berkeley National Laboratory"/>
            <person name="Hensen N."/>
            <person name="Bonometti L."/>
            <person name="Westerberg I."/>
            <person name="Brannstrom I.O."/>
            <person name="Guillou S."/>
            <person name="Cros-Aarteil S."/>
            <person name="Calhoun S."/>
            <person name="Haridas S."/>
            <person name="Kuo A."/>
            <person name="Mondo S."/>
            <person name="Pangilinan J."/>
            <person name="Riley R."/>
            <person name="Labutti K."/>
            <person name="Andreopoulos B."/>
            <person name="Lipzen A."/>
            <person name="Chen C."/>
            <person name="Yanf M."/>
            <person name="Daum C."/>
            <person name="Ng V."/>
            <person name="Clum A."/>
            <person name="Steindorff A."/>
            <person name="Ohm R."/>
            <person name="Martin F."/>
            <person name="Silar P."/>
            <person name="Natvig D."/>
            <person name="Lalanne C."/>
            <person name="Gautier V."/>
            <person name="Ament-Velasquez S.L."/>
            <person name="Kruys A."/>
            <person name="Hutchinson M.I."/>
            <person name="Powell A.J."/>
            <person name="Barry K."/>
            <person name="Miller A.N."/>
            <person name="Grigoriev I.V."/>
            <person name="Debuchy R."/>
            <person name="Gladieux P."/>
            <person name="Thoren M.H."/>
            <person name="Johannesson H."/>
        </authorList>
    </citation>
    <scope>NUCLEOTIDE SEQUENCE</scope>
    <source>
        <strain evidence="1">SMH2532-1</strain>
    </source>
</reference>
<evidence type="ECO:0000313" key="1">
    <source>
        <dbReference type="EMBL" id="KAK0639199.1"/>
    </source>
</evidence>
<name>A0AA40CJA0_9PEZI</name>
<proteinExistence type="predicted"/>
<sequence>MGDPNSGKLETFRSYPDELGLYCVRIRLPNAKTGLLPAQGVLFTDNIIVLRDGPHIRVHGLFKVKAGYKGNSEARKQIFDWIEEKLEWGSQVVVPEGASIIDQAGIATKVTKELKFNYGKRPGIGEGFVYNLTNAKRHVVLAKGISYVGVRRSADNIAAQVVPHNLNRTSAEIDYLIRPLKK</sequence>
<gene>
    <name evidence="1" type="ORF">B0T16DRAFT_517946</name>
</gene>